<dbReference type="GO" id="GO:0030145">
    <property type="term" value="F:manganese ion binding"/>
    <property type="evidence" value="ECO:0007669"/>
    <property type="project" value="UniProtKB-UniRule"/>
</dbReference>
<evidence type="ECO:0000256" key="11">
    <source>
        <dbReference type="RuleBase" id="RU366015"/>
    </source>
</evidence>
<dbReference type="PANTHER" id="PTHR31238">
    <property type="entry name" value="GERMIN-LIKE PROTEIN SUBFAMILY 3 MEMBER 3"/>
    <property type="match status" value="1"/>
</dbReference>
<sequence>MKMIYLLSLFTILLVSTSYVAVINDFCVADLKGPVTPKGYNCKWPVAAKDFVFHGFAANISNSVNGGFLPAFVTNFRALNGLGISAARLDFSQGESYPTHTHPSATELLILVEGEMTAGFITNKGLYVKPLKQGDLMVFP</sequence>
<comment type="caution">
    <text evidence="13">The sequence shown here is derived from an EMBL/GenBank/DDBJ whole genome shotgun (WGS) entry which is preliminary data.</text>
</comment>
<dbReference type="InterPro" id="IPR006045">
    <property type="entry name" value="Cupin_1"/>
</dbReference>
<evidence type="ECO:0000256" key="8">
    <source>
        <dbReference type="PIRSR" id="PIRSR601929-1"/>
    </source>
</evidence>
<dbReference type="InterPro" id="IPR014710">
    <property type="entry name" value="RmlC-like_jellyroll"/>
</dbReference>
<keyword evidence="7 8" id="KW-0464">Manganese</keyword>
<comment type="subcellular location">
    <subcellularLocation>
        <location evidence="1 11">Secreted</location>
        <location evidence="1 11">Extracellular space</location>
        <location evidence="1 11">Apoplast</location>
    </subcellularLocation>
</comment>
<dbReference type="Pfam" id="PF00190">
    <property type="entry name" value="Cupin_1"/>
    <property type="match status" value="1"/>
</dbReference>
<feature type="domain" description="Cupin type-1" evidence="12">
    <location>
        <begin position="54"/>
        <end position="140"/>
    </location>
</feature>
<keyword evidence="3 11" id="KW-0052">Apoplast</keyword>
<keyword evidence="5 8" id="KW-0479">Metal-binding</keyword>
<feature type="binding site" evidence="8">
    <location>
        <position position="107"/>
    </location>
    <ligand>
        <name>oxalate</name>
        <dbReference type="ChEBI" id="CHEBI:30623"/>
    </ligand>
</feature>
<dbReference type="InterPro" id="IPR001929">
    <property type="entry name" value="Germin"/>
</dbReference>
<dbReference type="GO" id="GO:0048046">
    <property type="term" value="C:apoplast"/>
    <property type="evidence" value="ECO:0007669"/>
    <property type="project" value="UniProtKB-SubCell"/>
</dbReference>
<dbReference type="Proteomes" id="UP001359559">
    <property type="component" value="Unassembled WGS sequence"/>
</dbReference>
<dbReference type="EMBL" id="JAYKXN010000004">
    <property type="protein sequence ID" value="KAK7294445.1"/>
    <property type="molecule type" value="Genomic_DNA"/>
</dbReference>
<reference evidence="13 14" key="1">
    <citation type="submission" date="2024-01" db="EMBL/GenBank/DDBJ databases">
        <title>The genomes of 5 underutilized Papilionoideae crops provide insights into root nodulation and disease resistance.</title>
        <authorList>
            <person name="Yuan L."/>
        </authorList>
    </citation>
    <scope>NUCLEOTIDE SEQUENCE [LARGE SCALE GENOMIC DNA]</scope>
    <source>
        <strain evidence="13">LY-2023</strain>
        <tissue evidence="13">Leaf</tissue>
    </source>
</reference>
<protein>
    <recommendedName>
        <fullName evidence="11">Germin-like protein</fullName>
    </recommendedName>
</protein>
<keyword evidence="14" id="KW-1185">Reference proteome</keyword>
<evidence type="ECO:0000313" key="14">
    <source>
        <dbReference type="Proteomes" id="UP001359559"/>
    </source>
</evidence>
<evidence type="ECO:0000256" key="3">
    <source>
        <dbReference type="ARBA" id="ARBA00022523"/>
    </source>
</evidence>
<evidence type="ECO:0000256" key="2">
    <source>
        <dbReference type="ARBA" id="ARBA00007456"/>
    </source>
</evidence>
<feature type="binding site" evidence="9">
    <location>
        <position position="100"/>
    </location>
    <ligand>
        <name>Mn(2+)</name>
        <dbReference type="ChEBI" id="CHEBI:29035"/>
    </ligand>
</feature>
<accession>A0AAN9J8S9</accession>
<feature type="signal peptide" evidence="11">
    <location>
        <begin position="1"/>
        <end position="17"/>
    </location>
</feature>
<dbReference type="Gene3D" id="2.60.120.10">
    <property type="entry name" value="Jelly Rolls"/>
    <property type="match status" value="1"/>
</dbReference>
<organism evidence="13 14">
    <name type="scientific">Clitoria ternatea</name>
    <name type="common">Butterfly pea</name>
    <dbReference type="NCBI Taxonomy" id="43366"/>
    <lineage>
        <taxon>Eukaryota</taxon>
        <taxon>Viridiplantae</taxon>
        <taxon>Streptophyta</taxon>
        <taxon>Embryophyta</taxon>
        <taxon>Tracheophyta</taxon>
        <taxon>Spermatophyta</taxon>
        <taxon>Magnoliopsida</taxon>
        <taxon>eudicotyledons</taxon>
        <taxon>Gunneridae</taxon>
        <taxon>Pentapetalae</taxon>
        <taxon>rosids</taxon>
        <taxon>fabids</taxon>
        <taxon>Fabales</taxon>
        <taxon>Fabaceae</taxon>
        <taxon>Papilionoideae</taxon>
        <taxon>50 kb inversion clade</taxon>
        <taxon>NPAAA clade</taxon>
        <taxon>indigoferoid/millettioid clade</taxon>
        <taxon>Phaseoleae</taxon>
        <taxon>Clitoria</taxon>
    </lineage>
</organism>
<evidence type="ECO:0000256" key="1">
    <source>
        <dbReference type="ARBA" id="ARBA00004271"/>
    </source>
</evidence>
<feature type="binding site" evidence="8">
    <location>
        <position position="102"/>
    </location>
    <ligand>
        <name>oxalate</name>
        <dbReference type="ChEBI" id="CHEBI:30623"/>
    </ligand>
</feature>
<keyword evidence="10" id="KW-1015">Disulfide bond</keyword>
<feature type="binding site" evidence="9">
    <location>
        <position position="102"/>
    </location>
    <ligand>
        <name>Mn(2+)</name>
        <dbReference type="ChEBI" id="CHEBI:29035"/>
    </ligand>
</feature>
<dbReference type="AlphaFoldDB" id="A0AAN9J8S9"/>
<evidence type="ECO:0000259" key="12">
    <source>
        <dbReference type="SMART" id="SM00835"/>
    </source>
</evidence>
<keyword evidence="11" id="KW-0732">Signal</keyword>
<comment type="similarity">
    <text evidence="2 11">Belongs to the germin family.</text>
</comment>
<dbReference type="SUPFAM" id="SSF51182">
    <property type="entry name" value="RmlC-like cupins"/>
    <property type="match status" value="1"/>
</dbReference>
<evidence type="ECO:0000256" key="9">
    <source>
        <dbReference type="PIRSR" id="PIRSR601929-2"/>
    </source>
</evidence>
<dbReference type="SMART" id="SM00835">
    <property type="entry name" value="Cupin_1"/>
    <property type="match status" value="1"/>
</dbReference>
<name>A0AAN9J8S9_CLITE</name>
<keyword evidence="6" id="KW-0325">Glycoprotein</keyword>
<evidence type="ECO:0000256" key="5">
    <source>
        <dbReference type="ARBA" id="ARBA00022723"/>
    </source>
</evidence>
<gene>
    <name evidence="13" type="ORF">RJT34_17334</name>
</gene>
<evidence type="ECO:0000313" key="13">
    <source>
        <dbReference type="EMBL" id="KAK7294445.1"/>
    </source>
</evidence>
<proteinExistence type="inferred from homology"/>
<evidence type="ECO:0000256" key="6">
    <source>
        <dbReference type="ARBA" id="ARBA00023180"/>
    </source>
</evidence>
<evidence type="ECO:0000256" key="4">
    <source>
        <dbReference type="ARBA" id="ARBA00022525"/>
    </source>
</evidence>
<feature type="disulfide bond" evidence="10">
    <location>
        <begin position="27"/>
        <end position="42"/>
    </location>
</feature>
<feature type="chain" id="PRO_5042672572" description="Germin-like protein" evidence="11">
    <location>
        <begin position="18"/>
        <end position="140"/>
    </location>
</feature>
<dbReference type="PRINTS" id="PR00325">
    <property type="entry name" value="GERMIN"/>
</dbReference>
<feature type="binding site" evidence="9">
    <location>
        <position position="107"/>
    </location>
    <ligand>
        <name>Mn(2+)</name>
        <dbReference type="ChEBI" id="CHEBI:29035"/>
    </ligand>
</feature>
<keyword evidence="4 11" id="KW-0964">Secreted</keyword>
<evidence type="ECO:0000256" key="7">
    <source>
        <dbReference type="ARBA" id="ARBA00023211"/>
    </source>
</evidence>
<dbReference type="InterPro" id="IPR011051">
    <property type="entry name" value="RmlC_Cupin_sf"/>
</dbReference>
<evidence type="ECO:0000256" key="10">
    <source>
        <dbReference type="PIRSR" id="PIRSR601929-3"/>
    </source>
</evidence>